<dbReference type="OrthoDB" id="7359894at2"/>
<dbReference type="EMBL" id="SDPP02000004">
    <property type="protein sequence ID" value="KAA1374626.1"/>
    <property type="molecule type" value="Genomic_DNA"/>
</dbReference>
<evidence type="ECO:0000256" key="4">
    <source>
        <dbReference type="ARBA" id="ARBA00022989"/>
    </source>
</evidence>
<feature type="domain" description="Cell wall-active antibiotics response LiaF-like C-terminal" evidence="9">
    <location>
        <begin position="311"/>
        <end position="405"/>
    </location>
</feature>
<dbReference type="InterPro" id="IPR007168">
    <property type="entry name" value="Phageshock_PspC_N"/>
</dbReference>
<keyword evidence="11" id="KW-1185">Reference proteome</keyword>
<evidence type="ECO:0000259" key="8">
    <source>
        <dbReference type="Pfam" id="PF04024"/>
    </source>
</evidence>
<feature type="transmembrane region" description="Helical" evidence="7">
    <location>
        <begin position="272"/>
        <end position="289"/>
    </location>
</feature>
<sequence length="408" mass="43185">MREKVSTRDDGDMNDTQQATPPPPGADDEFDPHRLRTMTDMQRSSDDRIVAGVCAGAARYLNVDPVVVRVVVAVLAVAGFAGVILYVAAWLLLPADAADRSIVADWFKLDRNEPQVRVAGLVGALILAALSIVGDSSWAWWGDTAWWLVPVGFGFYFAWLRPRRRRDAAAATATPDVGDPTVVHSAAAGTAGDSAPTMPLARPAAPPRAKRPPRSPALLALTASVAAIGLAATWIYDETQRDLHWTAYIAVALGVVALGLLVGTFVGDGGPLIGIGLLLVVTLAIGSVFPSGQIGSQKPAPTVAADVQRTYRHGIGELELDLTRVSDPQRLQGRTITIDAGIGQTTVIVPDELKVAVDADVRAGQIDLFGRLEDGTDVSLADVPDEPDGTTLSIDIHQKLGQIEVITR</sequence>
<accession>A0A641AKZ4</accession>
<comment type="subcellular location">
    <subcellularLocation>
        <location evidence="1">Cell membrane</location>
        <topology evidence="1">Single-pass membrane protein</topology>
    </subcellularLocation>
</comment>
<keyword evidence="2" id="KW-1003">Cell membrane</keyword>
<evidence type="ECO:0000256" key="7">
    <source>
        <dbReference type="SAM" id="Phobius"/>
    </source>
</evidence>
<reference evidence="10" key="1">
    <citation type="submission" date="2019-09" db="EMBL/GenBank/DDBJ databases">
        <authorList>
            <person name="Li J."/>
        </authorList>
    </citation>
    <scope>NUCLEOTIDE SEQUENCE [LARGE SCALE GENOMIC DNA]</scope>
    <source>
        <strain evidence="10">NRBC 14897</strain>
    </source>
</reference>
<dbReference type="InterPro" id="IPR024425">
    <property type="entry name" value="LiaF-like_C"/>
</dbReference>
<keyword evidence="4 7" id="KW-1133">Transmembrane helix</keyword>
<feature type="transmembrane region" description="Helical" evidence="7">
    <location>
        <begin position="217"/>
        <end position="235"/>
    </location>
</feature>
<dbReference type="AlphaFoldDB" id="A0A641AKZ4"/>
<feature type="domain" description="Phage shock protein PspC N-terminal" evidence="8">
    <location>
        <begin position="41"/>
        <end position="95"/>
    </location>
</feature>
<proteinExistence type="predicted"/>
<feature type="region of interest" description="Disordered" evidence="6">
    <location>
        <begin position="1"/>
        <end position="32"/>
    </location>
</feature>
<organism evidence="10 11">
    <name type="scientific">Aeromicrobium fastidiosum</name>
    <dbReference type="NCBI Taxonomy" id="52699"/>
    <lineage>
        <taxon>Bacteria</taxon>
        <taxon>Bacillati</taxon>
        <taxon>Actinomycetota</taxon>
        <taxon>Actinomycetes</taxon>
        <taxon>Propionibacteriales</taxon>
        <taxon>Nocardioidaceae</taxon>
        <taxon>Aeromicrobium</taxon>
    </lineage>
</organism>
<feature type="transmembrane region" description="Helical" evidence="7">
    <location>
        <begin position="247"/>
        <end position="265"/>
    </location>
</feature>
<feature type="region of interest" description="Disordered" evidence="6">
    <location>
        <begin position="188"/>
        <end position="213"/>
    </location>
</feature>
<evidence type="ECO:0000259" key="9">
    <source>
        <dbReference type="Pfam" id="PF09922"/>
    </source>
</evidence>
<evidence type="ECO:0000256" key="5">
    <source>
        <dbReference type="ARBA" id="ARBA00023136"/>
    </source>
</evidence>
<keyword evidence="3 7" id="KW-0812">Transmembrane</keyword>
<feature type="transmembrane region" description="Helical" evidence="7">
    <location>
        <begin position="70"/>
        <end position="93"/>
    </location>
</feature>
<evidence type="ECO:0000256" key="2">
    <source>
        <dbReference type="ARBA" id="ARBA00022475"/>
    </source>
</evidence>
<dbReference type="Proteomes" id="UP001515100">
    <property type="component" value="Unassembled WGS sequence"/>
</dbReference>
<dbReference type="GO" id="GO:0005886">
    <property type="term" value="C:plasma membrane"/>
    <property type="evidence" value="ECO:0007669"/>
    <property type="project" value="UniProtKB-SubCell"/>
</dbReference>
<dbReference type="Pfam" id="PF09922">
    <property type="entry name" value="LiaF-like_C"/>
    <property type="match status" value="1"/>
</dbReference>
<gene>
    <name evidence="10" type="ORF">ESP62_014630</name>
</gene>
<comment type="caution">
    <text evidence="10">The sequence shown here is derived from an EMBL/GenBank/DDBJ whole genome shotgun (WGS) entry which is preliminary data.</text>
</comment>
<feature type="compositionally biased region" description="Basic and acidic residues" evidence="6">
    <location>
        <begin position="1"/>
        <end position="11"/>
    </location>
</feature>
<keyword evidence="5 7" id="KW-0472">Membrane</keyword>
<evidence type="ECO:0000313" key="11">
    <source>
        <dbReference type="Proteomes" id="UP001515100"/>
    </source>
</evidence>
<dbReference type="Pfam" id="PF04024">
    <property type="entry name" value="PspC"/>
    <property type="match status" value="1"/>
</dbReference>
<evidence type="ECO:0000313" key="10">
    <source>
        <dbReference type="EMBL" id="KAA1374626.1"/>
    </source>
</evidence>
<dbReference type="InterPro" id="IPR052027">
    <property type="entry name" value="PspC"/>
</dbReference>
<evidence type="ECO:0000256" key="6">
    <source>
        <dbReference type="SAM" id="MobiDB-lite"/>
    </source>
</evidence>
<evidence type="ECO:0000256" key="1">
    <source>
        <dbReference type="ARBA" id="ARBA00004162"/>
    </source>
</evidence>
<feature type="transmembrane region" description="Helical" evidence="7">
    <location>
        <begin position="138"/>
        <end position="159"/>
    </location>
</feature>
<protein>
    <submittedName>
        <fullName evidence="10">PspC domain-containing protein</fullName>
    </submittedName>
</protein>
<name>A0A641AKZ4_9ACTN</name>
<evidence type="ECO:0000256" key="3">
    <source>
        <dbReference type="ARBA" id="ARBA00022692"/>
    </source>
</evidence>
<dbReference type="PANTHER" id="PTHR33885">
    <property type="entry name" value="PHAGE SHOCK PROTEIN C"/>
    <property type="match status" value="1"/>
</dbReference>
<dbReference type="PANTHER" id="PTHR33885:SF3">
    <property type="entry name" value="PHAGE SHOCK PROTEIN C"/>
    <property type="match status" value="1"/>
</dbReference>